<dbReference type="PANTHER" id="PTHR13696:SF52">
    <property type="entry name" value="PARA FAMILY PROTEIN CT_582"/>
    <property type="match status" value="1"/>
</dbReference>
<dbReference type="Gene3D" id="3.40.50.300">
    <property type="entry name" value="P-loop containing nucleotide triphosphate hydrolases"/>
    <property type="match status" value="1"/>
</dbReference>
<dbReference type="CDD" id="cd02042">
    <property type="entry name" value="ParAB_family"/>
    <property type="match status" value="1"/>
</dbReference>
<sequence>MVVQEERLVRIIAIANQKGGVGKTTTALSLAASLAERNHHVLLVDFDPQANATTGLGINAADITSNIYTCLLSGDPIEKGILPSHEHNLSLVPSSINLAGAELELAGMDHREYVLQSCLASLDGSWDYIIIDSPPSLGLLTLNTLTAAHEVIIPIQSEYYALEGLTHLLRTISLVKQRLNPDLALLGILVTMFDKRTILSAQVKDELVKHFGETVFAAVIPRSIRMSEAPSYGKTILEYDTLSTGAEAYRQLAKEVESREQQ</sequence>
<evidence type="ECO:0000259" key="1">
    <source>
        <dbReference type="Pfam" id="PF13614"/>
    </source>
</evidence>
<dbReference type="InterPro" id="IPR050678">
    <property type="entry name" value="DNA_Partitioning_ATPase"/>
</dbReference>
<protein>
    <submittedName>
        <fullName evidence="2">ParA family protein</fullName>
    </submittedName>
</protein>
<keyword evidence="3" id="KW-1185">Reference proteome</keyword>
<dbReference type="PIRSF" id="PIRSF009320">
    <property type="entry name" value="Nuc_binding_HP_1000"/>
    <property type="match status" value="1"/>
</dbReference>
<evidence type="ECO:0000313" key="3">
    <source>
        <dbReference type="Proteomes" id="UP000266113"/>
    </source>
</evidence>
<organism evidence="2 3">
    <name type="scientific">Candidatus Cryosericum septentrionale</name>
    <dbReference type="NCBI Taxonomy" id="2290913"/>
    <lineage>
        <taxon>Bacteria</taxon>
        <taxon>Pseudomonadati</taxon>
        <taxon>Caldisericota/Cryosericota group</taxon>
        <taxon>Candidatus Cryosericota</taxon>
        <taxon>Candidatus Cryosericia</taxon>
        <taxon>Candidatus Cryosericales</taxon>
        <taxon>Candidatus Cryosericaceae</taxon>
        <taxon>Candidatus Cryosericum</taxon>
    </lineage>
</organism>
<dbReference type="PANTHER" id="PTHR13696">
    <property type="entry name" value="P-LOOP CONTAINING NUCLEOSIDE TRIPHOSPHATE HYDROLASE"/>
    <property type="match status" value="1"/>
</dbReference>
<dbReference type="OrthoDB" id="9815116at2"/>
<dbReference type="Pfam" id="PF13614">
    <property type="entry name" value="AAA_31"/>
    <property type="match status" value="1"/>
</dbReference>
<evidence type="ECO:0000313" key="2">
    <source>
        <dbReference type="EMBL" id="RIE16439.1"/>
    </source>
</evidence>
<dbReference type="InterPro" id="IPR027417">
    <property type="entry name" value="P-loop_NTPase"/>
</dbReference>
<dbReference type="SUPFAM" id="SSF52540">
    <property type="entry name" value="P-loop containing nucleoside triphosphate hydrolases"/>
    <property type="match status" value="1"/>
</dbReference>
<reference evidence="2 3" key="1">
    <citation type="submission" date="2018-09" db="EMBL/GenBank/DDBJ databases">
        <title>Discovery and Ecogenomic Context for Candidatus Cryosericales, a Global Caldiserica Order Active in Thawing Permafrost.</title>
        <authorList>
            <person name="Martinez M.A."/>
            <person name="Woodcroft B.J."/>
            <person name="Ignacio Espinoza J.C."/>
            <person name="Zayed A."/>
            <person name="Singleton C.M."/>
            <person name="Boyd J."/>
            <person name="Li Y.-F."/>
            <person name="Purvine S."/>
            <person name="Maughan H."/>
            <person name="Hodgkins S.B."/>
            <person name="Anderson D."/>
            <person name="Sederholm M."/>
            <person name="Temperton B."/>
            <person name="Saleska S.R."/>
            <person name="Tyson G.W."/>
            <person name="Rich V.I."/>
        </authorList>
    </citation>
    <scope>NUCLEOTIDE SEQUENCE [LARGE SCALE GENOMIC DNA]</scope>
    <source>
        <strain evidence="2 3">SMC1</strain>
    </source>
</reference>
<accession>A0A398DQY5</accession>
<name>A0A398DQY5_9BACT</name>
<dbReference type="FunFam" id="3.40.50.300:FF:000285">
    <property type="entry name" value="Sporulation initiation inhibitor Soj"/>
    <property type="match status" value="1"/>
</dbReference>
<dbReference type="AlphaFoldDB" id="A0A398DQY5"/>
<proteinExistence type="predicted"/>
<feature type="domain" description="AAA" evidence="1">
    <location>
        <begin position="10"/>
        <end position="184"/>
    </location>
</feature>
<gene>
    <name evidence="2" type="ORF">SMC1_06775</name>
</gene>
<dbReference type="InterPro" id="IPR025669">
    <property type="entry name" value="AAA_dom"/>
</dbReference>
<dbReference type="EMBL" id="QXIY01000030">
    <property type="protein sequence ID" value="RIE16439.1"/>
    <property type="molecule type" value="Genomic_DNA"/>
</dbReference>
<comment type="caution">
    <text evidence="2">The sequence shown here is derived from an EMBL/GenBank/DDBJ whole genome shotgun (WGS) entry which is preliminary data.</text>
</comment>
<dbReference type="Proteomes" id="UP000266113">
    <property type="component" value="Unassembled WGS sequence"/>
</dbReference>